<keyword evidence="6" id="KW-1185">Reference proteome</keyword>
<evidence type="ECO:0000256" key="3">
    <source>
        <dbReference type="ARBA" id="ARBA00023237"/>
    </source>
</evidence>
<dbReference type="Gene3D" id="2.40.170.20">
    <property type="entry name" value="TonB-dependent receptor, beta-barrel domain"/>
    <property type="match status" value="1"/>
</dbReference>
<dbReference type="SUPFAM" id="SSF56935">
    <property type="entry name" value="Porins"/>
    <property type="match status" value="1"/>
</dbReference>
<dbReference type="RefSeq" id="WP_248433474.1">
    <property type="nucleotide sequence ID" value="NZ_CP096205.1"/>
</dbReference>
<feature type="chain" id="PRO_5046250077" evidence="4">
    <location>
        <begin position="24"/>
        <end position="588"/>
    </location>
</feature>
<keyword evidence="5" id="KW-0675">Receptor</keyword>
<name>A0ABY4KGM3_9FLAO</name>
<protein>
    <submittedName>
        <fullName evidence="5">TonB-dependent receptor</fullName>
    </submittedName>
</protein>
<evidence type="ECO:0000313" key="6">
    <source>
        <dbReference type="Proteomes" id="UP000830583"/>
    </source>
</evidence>
<keyword evidence="2" id="KW-0472">Membrane</keyword>
<comment type="subcellular location">
    <subcellularLocation>
        <location evidence="1">Cell outer membrane</location>
    </subcellularLocation>
</comment>
<proteinExistence type="predicted"/>
<gene>
    <name evidence="5" type="ORF">M0M57_13085</name>
</gene>
<evidence type="ECO:0000256" key="2">
    <source>
        <dbReference type="ARBA" id="ARBA00023136"/>
    </source>
</evidence>
<feature type="signal peptide" evidence="4">
    <location>
        <begin position="1"/>
        <end position="23"/>
    </location>
</feature>
<accession>A0ABY4KGM3</accession>
<reference evidence="5" key="1">
    <citation type="submission" date="2022-04" db="EMBL/GenBank/DDBJ databases">
        <title>Consumption of N2O by Flavobacterium azooxidireducens sp. nov. isolated from Decomposing Leaf Litter of Phragmites australis (Cav.).</title>
        <authorList>
            <person name="Behrendt U."/>
            <person name="Spanner T."/>
            <person name="Augustin J."/>
            <person name="Horn M.A."/>
            <person name="Kolb S."/>
            <person name="Ulrich A."/>
        </authorList>
    </citation>
    <scope>NUCLEOTIDE SEQUENCE</scope>
    <source>
        <strain evidence="5">IGB 4-14</strain>
    </source>
</reference>
<keyword evidence="4" id="KW-0732">Signal</keyword>
<evidence type="ECO:0000313" key="5">
    <source>
        <dbReference type="EMBL" id="UPQ78550.1"/>
    </source>
</evidence>
<sequence length="588" mass="66668">MKISNRYKLTIVGLLLISQIGFAQKKDENIGTEVVNVVKPYSATISDAFKVKETPSLDDDDNSKKETIQYNIFSFPVASTFTPAKGKAAGVDKPKKEKLFSNYATLGFGNYGRIIGELFVTEQLSRSDYVGGMLRHHSSQGGIEEAILDDKFYNTSLDVTYGSQQRNFNWNADLGYQHQVYNWYGIDQTYYNRDEAFYVAIDPSHTYHNFYLGGKIGFEDSFFNGASLKYNRFWDNYGSAENRFLVKPSFEFDIMDAAVKTNVIVDYVSGSFERNYFDLNEIKYGFTNFGLNPSISLTQDDWAFDVGVSLFYSADLEHSESKFFIYPNITASYKLVGDLMIFYAGADGNLQQNSYREFTNENPFLSPTLYVAPTSKPYDVFAGLKGKLAGNVSYNVRGSYMQENDKALFRNNVFPLAVDPALPNNVESYAFGNSFDVVYDDVKTFSFFGELKADLSKNISAGINGTFRSLSAKDEAEVWNLPSITFGANVDANITEKWYAGLNLFFVGERKDQVIAPDILNDPAFYAFTTKTLDSYFDVNANVGYKYNERLTLFLRGNNLFNQSYERWMNFPAQQIQVVLGANYKFDF</sequence>
<dbReference type="Proteomes" id="UP000830583">
    <property type="component" value="Chromosome"/>
</dbReference>
<dbReference type="InterPro" id="IPR036942">
    <property type="entry name" value="Beta-barrel_TonB_sf"/>
</dbReference>
<evidence type="ECO:0000256" key="4">
    <source>
        <dbReference type="SAM" id="SignalP"/>
    </source>
</evidence>
<evidence type="ECO:0000256" key="1">
    <source>
        <dbReference type="ARBA" id="ARBA00004442"/>
    </source>
</evidence>
<keyword evidence="3" id="KW-0998">Cell outer membrane</keyword>
<dbReference type="EMBL" id="CP096205">
    <property type="protein sequence ID" value="UPQ78550.1"/>
    <property type="molecule type" value="Genomic_DNA"/>
</dbReference>
<organism evidence="5 6">
    <name type="scientific">Flavobacterium azooxidireducens</name>
    <dbReference type="NCBI Taxonomy" id="1871076"/>
    <lineage>
        <taxon>Bacteria</taxon>
        <taxon>Pseudomonadati</taxon>
        <taxon>Bacteroidota</taxon>
        <taxon>Flavobacteriia</taxon>
        <taxon>Flavobacteriales</taxon>
        <taxon>Flavobacteriaceae</taxon>
        <taxon>Flavobacterium</taxon>
    </lineage>
</organism>